<protein>
    <submittedName>
        <fullName evidence="2">Uncharacterized protein</fullName>
    </submittedName>
</protein>
<evidence type="ECO:0000256" key="1">
    <source>
        <dbReference type="SAM" id="Phobius"/>
    </source>
</evidence>
<dbReference type="AlphaFoldDB" id="A0A518H6T8"/>
<organism evidence="2 3">
    <name type="scientific">Tautonia plasticadhaerens</name>
    <dbReference type="NCBI Taxonomy" id="2527974"/>
    <lineage>
        <taxon>Bacteria</taxon>
        <taxon>Pseudomonadati</taxon>
        <taxon>Planctomycetota</taxon>
        <taxon>Planctomycetia</taxon>
        <taxon>Isosphaerales</taxon>
        <taxon>Isosphaeraceae</taxon>
        <taxon>Tautonia</taxon>
    </lineage>
</organism>
<dbReference type="Proteomes" id="UP000317835">
    <property type="component" value="Chromosome"/>
</dbReference>
<dbReference type="RefSeq" id="WP_145273027.1">
    <property type="nucleotide sequence ID" value="NZ_CP036426.1"/>
</dbReference>
<keyword evidence="1" id="KW-0812">Transmembrane</keyword>
<name>A0A518H6T8_9BACT</name>
<keyword evidence="1" id="KW-0472">Membrane</keyword>
<dbReference type="OrthoDB" id="284224at2"/>
<proteinExistence type="predicted"/>
<sequence length="240" mass="25855">MRLAPATPRLWHLMAFVAAVAGVFAIIRQIGPGPSMFIGIGLFPGVLAWLASRRRRKAAAVAFAASVGLAAAPIILLCAYWLNIAGVALAVLWAILTVPPTIGFGIAWASEFRQEGGPGWRASVPPWTLVLASAALLISMIPTLWPLRLAFLASRPSLDRLADRVAAGETLVRPARAGLYRIVASRLEPRSGSVALLTDDHLAGGSGFVRLSTRLPQHSPMSNLNFNVHLGRRWRYQDED</sequence>
<feature type="transmembrane region" description="Helical" evidence="1">
    <location>
        <begin position="88"/>
        <end position="109"/>
    </location>
</feature>
<feature type="transmembrane region" description="Helical" evidence="1">
    <location>
        <begin position="129"/>
        <end position="147"/>
    </location>
</feature>
<dbReference type="KEGG" id="tpla:ElP_44900"/>
<evidence type="ECO:0000313" key="3">
    <source>
        <dbReference type="Proteomes" id="UP000317835"/>
    </source>
</evidence>
<feature type="transmembrane region" description="Helical" evidence="1">
    <location>
        <begin position="35"/>
        <end position="52"/>
    </location>
</feature>
<evidence type="ECO:0000313" key="2">
    <source>
        <dbReference type="EMBL" id="QDV36562.1"/>
    </source>
</evidence>
<reference evidence="2 3" key="1">
    <citation type="submission" date="2019-02" db="EMBL/GenBank/DDBJ databases">
        <title>Deep-cultivation of Planctomycetes and their phenomic and genomic characterization uncovers novel biology.</title>
        <authorList>
            <person name="Wiegand S."/>
            <person name="Jogler M."/>
            <person name="Boedeker C."/>
            <person name="Pinto D."/>
            <person name="Vollmers J."/>
            <person name="Rivas-Marin E."/>
            <person name="Kohn T."/>
            <person name="Peeters S.H."/>
            <person name="Heuer A."/>
            <person name="Rast P."/>
            <person name="Oberbeckmann S."/>
            <person name="Bunk B."/>
            <person name="Jeske O."/>
            <person name="Meyerdierks A."/>
            <person name="Storesund J.E."/>
            <person name="Kallscheuer N."/>
            <person name="Luecker S."/>
            <person name="Lage O.M."/>
            <person name="Pohl T."/>
            <person name="Merkel B.J."/>
            <person name="Hornburger P."/>
            <person name="Mueller R.-W."/>
            <person name="Bruemmer F."/>
            <person name="Labrenz M."/>
            <person name="Spormann A.M."/>
            <person name="Op den Camp H."/>
            <person name="Overmann J."/>
            <person name="Amann R."/>
            <person name="Jetten M.S.M."/>
            <person name="Mascher T."/>
            <person name="Medema M.H."/>
            <person name="Devos D.P."/>
            <person name="Kaster A.-K."/>
            <person name="Ovreas L."/>
            <person name="Rohde M."/>
            <person name="Galperin M.Y."/>
            <person name="Jogler C."/>
        </authorList>
    </citation>
    <scope>NUCLEOTIDE SEQUENCE [LARGE SCALE GENOMIC DNA]</scope>
    <source>
        <strain evidence="2 3">ElP</strain>
    </source>
</reference>
<dbReference type="EMBL" id="CP036426">
    <property type="protein sequence ID" value="QDV36562.1"/>
    <property type="molecule type" value="Genomic_DNA"/>
</dbReference>
<gene>
    <name evidence="2" type="ORF">ElP_44900</name>
</gene>
<feature type="transmembrane region" description="Helical" evidence="1">
    <location>
        <begin position="59"/>
        <end position="82"/>
    </location>
</feature>
<keyword evidence="1" id="KW-1133">Transmembrane helix</keyword>
<keyword evidence="3" id="KW-1185">Reference proteome</keyword>
<accession>A0A518H6T8</accession>